<evidence type="ECO:0000256" key="1">
    <source>
        <dbReference type="ARBA" id="ARBA00022649"/>
    </source>
</evidence>
<sequence length="78" mass="9160">MIVRYAERSRTHLRGIAEHIRRDNPAAAARVLDRVDEAVKRLADFPFISRRGVRRGSVRTYSLEPTLHRRLWGRSRAH</sequence>
<dbReference type="InterPro" id="IPR035093">
    <property type="entry name" value="RelE/ParE_toxin_dom_sf"/>
</dbReference>
<keyword evidence="1" id="KW-1277">Toxin-antitoxin system</keyword>
<organism evidence="2 3">
    <name type="scientific">Chenggangzhangella methanolivorans</name>
    <dbReference type="NCBI Taxonomy" id="1437009"/>
    <lineage>
        <taxon>Bacteria</taxon>
        <taxon>Pseudomonadati</taxon>
        <taxon>Pseudomonadota</taxon>
        <taxon>Alphaproteobacteria</taxon>
        <taxon>Hyphomicrobiales</taxon>
        <taxon>Methylopilaceae</taxon>
        <taxon>Chenggangzhangella</taxon>
    </lineage>
</organism>
<dbReference type="KEGG" id="cmet:K6K41_01175"/>
<dbReference type="RefSeq" id="WP_378148796.1">
    <property type="nucleotide sequence ID" value="NZ_CP081869.1"/>
</dbReference>
<dbReference type="InterPro" id="IPR007712">
    <property type="entry name" value="RelE/ParE_toxin"/>
</dbReference>
<proteinExistence type="predicted"/>
<dbReference type="Gene3D" id="3.30.2310.20">
    <property type="entry name" value="RelE-like"/>
    <property type="match status" value="1"/>
</dbReference>
<protein>
    <submittedName>
        <fullName evidence="2">Type II toxin-antitoxin system RelE/ParE family toxin</fullName>
    </submittedName>
</protein>
<evidence type="ECO:0000313" key="2">
    <source>
        <dbReference type="EMBL" id="QZO00409.1"/>
    </source>
</evidence>
<reference evidence="2" key="1">
    <citation type="submission" date="2021-08" db="EMBL/GenBank/DDBJ databases">
        <authorList>
            <person name="Zhang H."/>
            <person name="Xu M."/>
            <person name="Yu Z."/>
            <person name="Yang L."/>
            <person name="Cai Y."/>
        </authorList>
    </citation>
    <scope>NUCLEOTIDE SEQUENCE</scope>
    <source>
        <strain evidence="2">CHL1</strain>
    </source>
</reference>
<dbReference type="EMBL" id="CP081869">
    <property type="protein sequence ID" value="QZO00409.1"/>
    <property type="molecule type" value="Genomic_DNA"/>
</dbReference>
<name>A0A9E6UNM8_9HYPH</name>
<gene>
    <name evidence="2" type="ORF">K6K41_01175</name>
</gene>
<dbReference type="Proteomes" id="UP000825701">
    <property type="component" value="Chromosome"/>
</dbReference>
<accession>A0A9E6UNM8</accession>
<dbReference type="AlphaFoldDB" id="A0A9E6UNM8"/>
<evidence type="ECO:0000313" key="3">
    <source>
        <dbReference type="Proteomes" id="UP000825701"/>
    </source>
</evidence>
<dbReference type="Pfam" id="PF05016">
    <property type="entry name" value="ParE_toxin"/>
    <property type="match status" value="1"/>
</dbReference>
<keyword evidence="3" id="KW-1185">Reference proteome</keyword>